<dbReference type="Proteomes" id="UP001341840">
    <property type="component" value="Unassembled WGS sequence"/>
</dbReference>
<sequence length="70" mass="7525">MDPALVAYCDKIASQGGPAQLPDELGVSTFPATPVVQLSAATRTSARLRHVQPEVNVDQSYEALKRTKKT</sequence>
<feature type="non-terminal residue" evidence="1">
    <location>
        <position position="70"/>
    </location>
</feature>
<evidence type="ECO:0000313" key="2">
    <source>
        <dbReference type="Proteomes" id="UP001341840"/>
    </source>
</evidence>
<keyword evidence="2" id="KW-1185">Reference proteome</keyword>
<dbReference type="EMBL" id="JASCZI010045344">
    <property type="protein sequence ID" value="MED6130230.1"/>
    <property type="molecule type" value="Genomic_DNA"/>
</dbReference>
<gene>
    <name evidence="1" type="ORF">PIB30_115986</name>
</gene>
<protein>
    <submittedName>
        <fullName evidence="1">Uncharacterized protein</fullName>
    </submittedName>
</protein>
<accession>A0ABU6S1Z1</accession>
<proteinExistence type="predicted"/>
<evidence type="ECO:0000313" key="1">
    <source>
        <dbReference type="EMBL" id="MED6130230.1"/>
    </source>
</evidence>
<comment type="caution">
    <text evidence="1">The sequence shown here is derived from an EMBL/GenBank/DDBJ whole genome shotgun (WGS) entry which is preliminary data.</text>
</comment>
<organism evidence="1 2">
    <name type="scientific">Stylosanthes scabra</name>
    <dbReference type="NCBI Taxonomy" id="79078"/>
    <lineage>
        <taxon>Eukaryota</taxon>
        <taxon>Viridiplantae</taxon>
        <taxon>Streptophyta</taxon>
        <taxon>Embryophyta</taxon>
        <taxon>Tracheophyta</taxon>
        <taxon>Spermatophyta</taxon>
        <taxon>Magnoliopsida</taxon>
        <taxon>eudicotyledons</taxon>
        <taxon>Gunneridae</taxon>
        <taxon>Pentapetalae</taxon>
        <taxon>rosids</taxon>
        <taxon>fabids</taxon>
        <taxon>Fabales</taxon>
        <taxon>Fabaceae</taxon>
        <taxon>Papilionoideae</taxon>
        <taxon>50 kb inversion clade</taxon>
        <taxon>dalbergioids sensu lato</taxon>
        <taxon>Dalbergieae</taxon>
        <taxon>Pterocarpus clade</taxon>
        <taxon>Stylosanthes</taxon>
    </lineage>
</organism>
<name>A0ABU6S1Z1_9FABA</name>
<reference evidence="1 2" key="1">
    <citation type="journal article" date="2023" name="Plants (Basel)">
        <title>Bridging the Gap: Combining Genomics and Transcriptomics Approaches to Understand Stylosanthes scabra, an Orphan Legume from the Brazilian Caatinga.</title>
        <authorList>
            <person name="Ferreira-Neto J.R.C."/>
            <person name="da Silva M.D."/>
            <person name="Binneck E."/>
            <person name="de Melo N.F."/>
            <person name="da Silva R.H."/>
            <person name="de Melo A.L.T.M."/>
            <person name="Pandolfi V."/>
            <person name="Bustamante F.O."/>
            <person name="Brasileiro-Vidal A.C."/>
            <person name="Benko-Iseppon A.M."/>
        </authorList>
    </citation>
    <scope>NUCLEOTIDE SEQUENCE [LARGE SCALE GENOMIC DNA]</scope>
    <source>
        <tissue evidence="1">Leaves</tissue>
    </source>
</reference>